<keyword evidence="4 6" id="KW-0472">Membrane</keyword>
<keyword evidence="2 6" id="KW-0812">Transmembrane</keyword>
<feature type="transmembrane region" description="Helical" evidence="6">
    <location>
        <begin position="390"/>
        <end position="411"/>
    </location>
</feature>
<evidence type="ECO:0000313" key="9">
    <source>
        <dbReference type="Proteomes" id="UP000580250"/>
    </source>
</evidence>
<evidence type="ECO:0000256" key="6">
    <source>
        <dbReference type="SAM" id="Phobius"/>
    </source>
</evidence>
<dbReference type="InterPro" id="IPR005828">
    <property type="entry name" value="MFS_sugar_transport-like"/>
</dbReference>
<dbReference type="EMBL" id="CAJEWN010000446">
    <property type="protein sequence ID" value="CAD2182862.1"/>
    <property type="molecule type" value="Genomic_DNA"/>
</dbReference>
<feature type="region of interest" description="Disordered" evidence="5">
    <location>
        <begin position="1"/>
        <end position="23"/>
    </location>
</feature>
<feature type="transmembrane region" description="Helical" evidence="6">
    <location>
        <begin position="106"/>
        <end position="126"/>
    </location>
</feature>
<dbReference type="Pfam" id="PF00083">
    <property type="entry name" value="Sugar_tr"/>
    <property type="match status" value="1"/>
</dbReference>
<evidence type="ECO:0000256" key="1">
    <source>
        <dbReference type="ARBA" id="ARBA00004141"/>
    </source>
</evidence>
<sequence>MSSATSLAESSKNSHKGENGSLSPVLMNIKLPAVVSTTAKRSNKSNNSSNKNCQFMARMRMISVVLSIGAGSMFLVSLDSVVDNLIPVARNYLINLYGSEAEADLAWSWIVSARIYGLAFGCFGVFLISNLQNRKRPLLFAFLLNLLGGALSSLIRQPQIGIQLAFIGRFLSGIGSGIAHIVGAAMLAEIPPIRQRGIALASLTVWACLGELFGMFISLNNVLGTPDKWHIALGFPVLIIPFAMFFLATAPDSPRALLTSGKEDKALKSLQFYQNSEDWIVSMKDIRTELSEQYREEHFLLKQNVSASALIIMKSRFSTGKFVYPLMLGAFILTFTHLDDWLWISYSTQAFENAGVPTVIAQKSSLWMSIPQAMISIALLFCFEEISRRQLLILPTIGSVFCALISIYVVLSSGALISPKHLPVIAALDLCNAAVASASAYSIVPELFPQKDRIMGTALIGMTQNLFGGFLTTIALPLMNQWGIEYVLLPFAAMNVIYIIVVSKLLPETRGKSFHEISKSFPENLPTLCHKSFGISRIYPSLLTNIKRYLVHLAALLYS</sequence>
<comment type="subcellular location">
    <subcellularLocation>
        <location evidence="1">Membrane</location>
        <topology evidence="1">Multi-pass membrane protein</topology>
    </subcellularLocation>
</comment>
<organism evidence="8 9">
    <name type="scientific">Meloidogyne enterolobii</name>
    <name type="common">Root-knot nematode worm</name>
    <name type="synonym">Meloidogyne mayaguensis</name>
    <dbReference type="NCBI Taxonomy" id="390850"/>
    <lineage>
        <taxon>Eukaryota</taxon>
        <taxon>Metazoa</taxon>
        <taxon>Ecdysozoa</taxon>
        <taxon>Nematoda</taxon>
        <taxon>Chromadorea</taxon>
        <taxon>Rhabditida</taxon>
        <taxon>Tylenchina</taxon>
        <taxon>Tylenchomorpha</taxon>
        <taxon>Tylenchoidea</taxon>
        <taxon>Meloidogynidae</taxon>
        <taxon>Meloidogyninae</taxon>
        <taxon>Meloidogyne</taxon>
    </lineage>
</organism>
<evidence type="ECO:0000256" key="2">
    <source>
        <dbReference type="ARBA" id="ARBA00022692"/>
    </source>
</evidence>
<dbReference type="Gene3D" id="1.20.1250.20">
    <property type="entry name" value="MFS general substrate transporter like domains"/>
    <property type="match status" value="1"/>
</dbReference>
<feature type="domain" description="Major facilitator superfamily (MFS) profile" evidence="7">
    <location>
        <begin position="65"/>
        <end position="510"/>
    </location>
</feature>
<feature type="transmembrane region" description="Helical" evidence="6">
    <location>
        <begin position="64"/>
        <end position="86"/>
    </location>
</feature>
<feature type="transmembrane region" description="Helical" evidence="6">
    <location>
        <begin position="456"/>
        <end position="480"/>
    </location>
</feature>
<dbReference type="OrthoDB" id="4540492at2759"/>
<gene>
    <name evidence="8" type="ORF">MENT_LOCUS35109</name>
</gene>
<feature type="transmembrane region" description="Helical" evidence="6">
    <location>
        <begin position="364"/>
        <end position="383"/>
    </location>
</feature>
<dbReference type="InterPro" id="IPR020846">
    <property type="entry name" value="MFS_dom"/>
</dbReference>
<evidence type="ECO:0000256" key="5">
    <source>
        <dbReference type="SAM" id="MobiDB-lite"/>
    </source>
</evidence>
<keyword evidence="3 6" id="KW-1133">Transmembrane helix</keyword>
<dbReference type="Proteomes" id="UP000580250">
    <property type="component" value="Unassembled WGS sequence"/>
</dbReference>
<dbReference type="InterPro" id="IPR045263">
    <property type="entry name" value="GLUT"/>
</dbReference>
<dbReference type="SUPFAM" id="SSF103473">
    <property type="entry name" value="MFS general substrate transporter"/>
    <property type="match status" value="1"/>
</dbReference>
<dbReference type="PANTHER" id="PTHR23503">
    <property type="entry name" value="SOLUTE CARRIER FAMILY 2"/>
    <property type="match status" value="1"/>
</dbReference>
<feature type="transmembrane region" description="Helical" evidence="6">
    <location>
        <begin position="198"/>
        <end position="217"/>
    </location>
</feature>
<name>A0A6V7W748_MELEN</name>
<evidence type="ECO:0000256" key="4">
    <source>
        <dbReference type="ARBA" id="ARBA00023136"/>
    </source>
</evidence>
<dbReference type="GO" id="GO:0016020">
    <property type="term" value="C:membrane"/>
    <property type="evidence" value="ECO:0007669"/>
    <property type="project" value="UniProtKB-SubCell"/>
</dbReference>
<feature type="transmembrane region" description="Helical" evidence="6">
    <location>
        <begin position="486"/>
        <end position="506"/>
    </location>
</feature>
<proteinExistence type="predicted"/>
<dbReference type="PANTHER" id="PTHR23503:SF115">
    <property type="entry name" value="MAJOR FACILITATOR SUPERFAMILY (MFS) PROFILE DOMAIN-CONTAINING PROTEIN"/>
    <property type="match status" value="1"/>
</dbReference>
<dbReference type="PROSITE" id="PS50850">
    <property type="entry name" value="MFS"/>
    <property type="match status" value="1"/>
</dbReference>
<feature type="transmembrane region" description="Helical" evidence="6">
    <location>
        <begin position="322"/>
        <end position="344"/>
    </location>
</feature>
<comment type="caution">
    <text evidence="8">The sequence shown here is derived from an EMBL/GenBank/DDBJ whole genome shotgun (WGS) entry which is preliminary data.</text>
</comment>
<dbReference type="InterPro" id="IPR036259">
    <property type="entry name" value="MFS_trans_sf"/>
</dbReference>
<accession>A0A6V7W748</accession>
<evidence type="ECO:0000313" key="8">
    <source>
        <dbReference type="EMBL" id="CAD2182862.1"/>
    </source>
</evidence>
<reference evidence="8 9" key="1">
    <citation type="submission" date="2020-08" db="EMBL/GenBank/DDBJ databases">
        <authorList>
            <person name="Koutsovoulos G."/>
            <person name="Danchin GJ E."/>
        </authorList>
    </citation>
    <scope>NUCLEOTIDE SEQUENCE [LARGE SCALE GENOMIC DNA]</scope>
</reference>
<feature type="transmembrane region" description="Helical" evidence="6">
    <location>
        <begin position="423"/>
        <end position="444"/>
    </location>
</feature>
<feature type="transmembrane region" description="Helical" evidence="6">
    <location>
        <begin position="229"/>
        <end position="248"/>
    </location>
</feature>
<feature type="transmembrane region" description="Helical" evidence="6">
    <location>
        <begin position="138"/>
        <end position="155"/>
    </location>
</feature>
<evidence type="ECO:0000256" key="3">
    <source>
        <dbReference type="ARBA" id="ARBA00022989"/>
    </source>
</evidence>
<protein>
    <recommendedName>
        <fullName evidence="7">Major facilitator superfamily (MFS) profile domain-containing protein</fullName>
    </recommendedName>
</protein>
<dbReference type="GO" id="GO:0015149">
    <property type="term" value="F:hexose transmembrane transporter activity"/>
    <property type="evidence" value="ECO:0007669"/>
    <property type="project" value="TreeGrafter"/>
</dbReference>
<feature type="compositionally biased region" description="Polar residues" evidence="5">
    <location>
        <begin position="1"/>
        <end position="11"/>
    </location>
</feature>
<evidence type="ECO:0000259" key="7">
    <source>
        <dbReference type="PROSITE" id="PS50850"/>
    </source>
</evidence>
<feature type="transmembrane region" description="Helical" evidence="6">
    <location>
        <begin position="161"/>
        <end position="186"/>
    </location>
</feature>
<dbReference type="AlphaFoldDB" id="A0A6V7W748"/>